<keyword evidence="4" id="KW-0145">Chemotaxis</keyword>
<comment type="caution">
    <text evidence="16">The sequence shown here is derived from an EMBL/GenBank/DDBJ whole genome shotgun (WGS) entry which is preliminary data.</text>
</comment>
<evidence type="ECO:0000256" key="4">
    <source>
        <dbReference type="ARBA" id="ARBA00022500"/>
    </source>
</evidence>
<dbReference type="CDD" id="cd11386">
    <property type="entry name" value="MCP_signal"/>
    <property type="match status" value="1"/>
</dbReference>
<name>A0A261SHZ6_9BORD</name>
<dbReference type="Pfam" id="PF02203">
    <property type="entry name" value="TarH"/>
    <property type="match status" value="1"/>
</dbReference>
<keyword evidence="2" id="KW-1003">Cell membrane</keyword>
<proteinExistence type="inferred from homology"/>
<dbReference type="FunFam" id="1.10.287.950:FF:000001">
    <property type="entry name" value="Methyl-accepting chemotaxis sensory transducer"/>
    <property type="match status" value="1"/>
</dbReference>
<dbReference type="GO" id="GO:0007165">
    <property type="term" value="P:signal transduction"/>
    <property type="evidence" value="ECO:0007669"/>
    <property type="project" value="UniProtKB-KW"/>
</dbReference>
<evidence type="ECO:0000313" key="16">
    <source>
        <dbReference type="EMBL" id="OZI37006.1"/>
    </source>
</evidence>
<dbReference type="EMBL" id="NEVM01000001">
    <property type="protein sequence ID" value="OZI37006.1"/>
    <property type="molecule type" value="Genomic_DNA"/>
</dbReference>
<keyword evidence="17" id="KW-1185">Reference proteome</keyword>
<protein>
    <submittedName>
        <fullName evidence="16">Chemotaxis protein</fullName>
    </submittedName>
</protein>
<dbReference type="Gene3D" id="1.10.287.950">
    <property type="entry name" value="Methyl-accepting chemotaxis protein"/>
    <property type="match status" value="1"/>
</dbReference>
<comment type="similarity">
    <text evidence="10">Belongs to the methyl-accepting chemotaxis (MCP) protein family.</text>
</comment>
<evidence type="ECO:0000256" key="13">
    <source>
        <dbReference type="SAM" id="Phobius"/>
    </source>
</evidence>
<evidence type="ECO:0000313" key="17">
    <source>
        <dbReference type="Proteomes" id="UP000216020"/>
    </source>
</evidence>
<dbReference type="SMART" id="SM00304">
    <property type="entry name" value="HAMP"/>
    <property type="match status" value="1"/>
</dbReference>
<dbReference type="InterPro" id="IPR003122">
    <property type="entry name" value="Tar_rcpt_lig-bd"/>
</dbReference>
<dbReference type="InterPro" id="IPR004090">
    <property type="entry name" value="Chemotax_Me-accpt_rcpt"/>
</dbReference>
<comment type="subcellular location">
    <subcellularLocation>
        <location evidence="1">Cell inner membrane</location>
        <topology evidence="1">Multi-pass membrane protein</topology>
    </subcellularLocation>
</comment>
<dbReference type="PRINTS" id="PR00260">
    <property type="entry name" value="CHEMTRNSDUCR"/>
</dbReference>
<keyword evidence="5" id="KW-0997">Cell inner membrane</keyword>
<evidence type="ECO:0000259" key="15">
    <source>
        <dbReference type="PROSITE" id="PS50885"/>
    </source>
</evidence>
<dbReference type="SUPFAM" id="SSF58104">
    <property type="entry name" value="Methyl-accepting chemotaxis protein (MCP) signaling domain"/>
    <property type="match status" value="1"/>
</dbReference>
<evidence type="ECO:0000256" key="7">
    <source>
        <dbReference type="ARBA" id="ARBA00022989"/>
    </source>
</evidence>
<dbReference type="Gene3D" id="1.20.120.30">
    <property type="entry name" value="Aspartate receptor, ligand-binding domain"/>
    <property type="match status" value="1"/>
</dbReference>
<dbReference type="PROSITE" id="PS50885">
    <property type="entry name" value="HAMP"/>
    <property type="match status" value="1"/>
</dbReference>
<evidence type="ECO:0000256" key="5">
    <source>
        <dbReference type="ARBA" id="ARBA00022519"/>
    </source>
</evidence>
<dbReference type="CDD" id="cd06225">
    <property type="entry name" value="HAMP"/>
    <property type="match status" value="1"/>
</dbReference>
<evidence type="ECO:0000256" key="2">
    <source>
        <dbReference type="ARBA" id="ARBA00022475"/>
    </source>
</evidence>
<feature type="transmembrane region" description="Helical" evidence="13">
    <location>
        <begin position="189"/>
        <end position="214"/>
    </location>
</feature>
<dbReference type="SMART" id="SM00283">
    <property type="entry name" value="MA"/>
    <property type="match status" value="1"/>
</dbReference>
<feature type="domain" description="Methyl-accepting transducer" evidence="14">
    <location>
        <begin position="273"/>
        <end position="502"/>
    </location>
</feature>
<dbReference type="RefSeq" id="WP_094851113.1">
    <property type="nucleotide sequence ID" value="NZ_NEVM01000001.1"/>
</dbReference>
<keyword evidence="3" id="KW-0488">Methylation</keyword>
<dbReference type="OrthoDB" id="9806477at2"/>
<dbReference type="GO" id="GO:0004888">
    <property type="term" value="F:transmembrane signaling receptor activity"/>
    <property type="evidence" value="ECO:0007669"/>
    <property type="project" value="InterPro"/>
</dbReference>
<dbReference type="InterPro" id="IPR051310">
    <property type="entry name" value="MCP_chemotaxis"/>
</dbReference>
<dbReference type="GO" id="GO:0006935">
    <property type="term" value="P:chemotaxis"/>
    <property type="evidence" value="ECO:0007669"/>
    <property type="project" value="UniProtKB-KW"/>
</dbReference>
<keyword evidence="9 11" id="KW-0807">Transducer</keyword>
<dbReference type="AlphaFoldDB" id="A0A261SHZ6"/>
<organism evidence="16 17">
    <name type="scientific">Bordetella genomosp. 10</name>
    <dbReference type="NCBI Taxonomy" id="1416804"/>
    <lineage>
        <taxon>Bacteria</taxon>
        <taxon>Pseudomonadati</taxon>
        <taxon>Pseudomonadota</taxon>
        <taxon>Betaproteobacteria</taxon>
        <taxon>Burkholderiales</taxon>
        <taxon>Alcaligenaceae</taxon>
        <taxon>Bordetella</taxon>
    </lineage>
</organism>
<evidence type="ECO:0000259" key="14">
    <source>
        <dbReference type="PROSITE" id="PS50111"/>
    </source>
</evidence>
<dbReference type="Pfam" id="PF00672">
    <property type="entry name" value="HAMP"/>
    <property type="match status" value="1"/>
</dbReference>
<sequence length="540" mass="57173">MFKKLSVRAILTSALAIFFVLFVVLGLAAYQQLNDNRQAIRMLLDTNVTRADAARQIAAELLRGRLAVTIAMTQLKDGDKATAQQTAGRSLAYSKNADRLSATLQERPDTSEQGGPLFQRMMSTYLAYRSQAYEPLVAAAMAGDLETALRLTDQKVTPMGATYTQAINAYAEYAAQVGASVANGAASNIAIALEVAIGAGVFVVLLIAGLFIIFTRTVFQPLREAGQLCHRIADGDLTNRIDVGADTEIGALRRALKHMQDSLSRTVATVRQSVNEIHGGAREISAGNQDLSSRTEEQAASLEETAASMEELSSTVRQNADNARQANQMAVEASDVARRGGDAVGQVVDTMRDISDSSRRIAEIVSVIDGIAFQTNILALNAAVEAARAGEQGKGFAVVASEVRSLAQRSGQAAKEIKSLIDDSSHKVSMGSSQVEHAGATMQEIVGSVRRVSDIVGEISAASEEQSRGIQQVNQAVTQMDSTTQQNAALVEQAAAAAGSLEDQARRLQDAVAVFKLATHEVIEVSAGALPAARAMALPA</sequence>
<feature type="domain" description="HAMP" evidence="15">
    <location>
        <begin position="216"/>
        <end position="268"/>
    </location>
</feature>
<feature type="region of interest" description="Disordered" evidence="12">
    <location>
        <begin position="285"/>
        <end position="308"/>
    </location>
</feature>
<dbReference type="Pfam" id="PF00015">
    <property type="entry name" value="MCPsignal"/>
    <property type="match status" value="1"/>
</dbReference>
<evidence type="ECO:0000256" key="12">
    <source>
        <dbReference type="SAM" id="MobiDB-lite"/>
    </source>
</evidence>
<evidence type="ECO:0000256" key="1">
    <source>
        <dbReference type="ARBA" id="ARBA00004429"/>
    </source>
</evidence>
<reference evidence="17" key="1">
    <citation type="submission" date="2017-05" db="EMBL/GenBank/DDBJ databases">
        <title>Complete and WGS of Bordetella genogroups.</title>
        <authorList>
            <person name="Spilker T."/>
            <person name="Lipuma J."/>
        </authorList>
    </citation>
    <scope>NUCLEOTIDE SEQUENCE [LARGE SCALE GENOMIC DNA]</scope>
    <source>
        <strain evidence="17">AU16122</strain>
    </source>
</reference>
<dbReference type="PROSITE" id="PS50111">
    <property type="entry name" value="CHEMOTAXIS_TRANSDUC_2"/>
    <property type="match status" value="1"/>
</dbReference>
<dbReference type="InterPro" id="IPR003660">
    <property type="entry name" value="HAMP_dom"/>
</dbReference>
<keyword evidence="6 13" id="KW-0812">Transmembrane</keyword>
<evidence type="ECO:0000256" key="10">
    <source>
        <dbReference type="ARBA" id="ARBA00029447"/>
    </source>
</evidence>
<evidence type="ECO:0000256" key="8">
    <source>
        <dbReference type="ARBA" id="ARBA00023136"/>
    </source>
</evidence>
<evidence type="ECO:0000256" key="3">
    <source>
        <dbReference type="ARBA" id="ARBA00022481"/>
    </source>
</evidence>
<keyword evidence="7 13" id="KW-1133">Transmembrane helix</keyword>
<dbReference type="InterPro" id="IPR004089">
    <property type="entry name" value="MCPsignal_dom"/>
</dbReference>
<dbReference type="PANTHER" id="PTHR43531:SF14">
    <property type="entry name" value="METHYL-ACCEPTING CHEMOTAXIS PROTEIN I-RELATED"/>
    <property type="match status" value="1"/>
</dbReference>
<dbReference type="GO" id="GO:0005886">
    <property type="term" value="C:plasma membrane"/>
    <property type="evidence" value="ECO:0007669"/>
    <property type="project" value="UniProtKB-SubCell"/>
</dbReference>
<accession>A0A261SHZ6</accession>
<keyword evidence="8 13" id="KW-0472">Membrane</keyword>
<dbReference type="Proteomes" id="UP000216020">
    <property type="component" value="Unassembled WGS sequence"/>
</dbReference>
<gene>
    <name evidence="16" type="ORF">CAL29_00770</name>
</gene>
<dbReference type="PANTHER" id="PTHR43531">
    <property type="entry name" value="PROTEIN ICFG"/>
    <property type="match status" value="1"/>
</dbReference>
<evidence type="ECO:0000256" key="11">
    <source>
        <dbReference type="PROSITE-ProRule" id="PRU00284"/>
    </source>
</evidence>
<evidence type="ECO:0000256" key="6">
    <source>
        <dbReference type="ARBA" id="ARBA00022692"/>
    </source>
</evidence>
<evidence type="ECO:0000256" key="9">
    <source>
        <dbReference type="ARBA" id="ARBA00023224"/>
    </source>
</evidence>